<accession>A0A4Z2GY52</accession>
<organism evidence="1 2">
    <name type="scientific">Liparis tanakae</name>
    <name type="common">Tanaka's snailfish</name>
    <dbReference type="NCBI Taxonomy" id="230148"/>
    <lineage>
        <taxon>Eukaryota</taxon>
        <taxon>Metazoa</taxon>
        <taxon>Chordata</taxon>
        <taxon>Craniata</taxon>
        <taxon>Vertebrata</taxon>
        <taxon>Euteleostomi</taxon>
        <taxon>Actinopterygii</taxon>
        <taxon>Neopterygii</taxon>
        <taxon>Teleostei</taxon>
        <taxon>Neoteleostei</taxon>
        <taxon>Acanthomorphata</taxon>
        <taxon>Eupercaria</taxon>
        <taxon>Perciformes</taxon>
        <taxon>Cottioidei</taxon>
        <taxon>Cottales</taxon>
        <taxon>Liparidae</taxon>
        <taxon>Liparis</taxon>
    </lineage>
</organism>
<sequence>MEGLIAFARGHRNKRCHSGAFCYTPYGGIPVGGYPQGRGSDPPGDRHSRLPLLKVDRSRAEQDFQKTVCSQYLGVWSHRPCT</sequence>
<proteinExistence type="predicted"/>
<reference evidence="1 2" key="1">
    <citation type="submission" date="2019-03" db="EMBL/GenBank/DDBJ databases">
        <title>First draft genome of Liparis tanakae, snailfish: a comprehensive survey of snailfish specific genes.</title>
        <authorList>
            <person name="Kim W."/>
            <person name="Song I."/>
            <person name="Jeong J.-H."/>
            <person name="Kim D."/>
            <person name="Kim S."/>
            <person name="Ryu S."/>
            <person name="Song J.Y."/>
            <person name="Lee S.K."/>
        </authorList>
    </citation>
    <scope>NUCLEOTIDE SEQUENCE [LARGE SCALE GENOMIC DNA]</scope>
    <source>
        <tissue evidence="1">Muscle</tissue>
    </source>
</reference>
<evidence type="ECO:0000313" key="1">
    <source>
        <dbReference type="EMBL" id="TNN58538.1"/>
    </source>
</evidence>
<dbReference type="Proteomes" id="UP000314294">
    <property type="component" value="Unassembled WGS sequence"/>
</dbReference>
<gene>
    <name evidence="1" type="ORF">EYF80_031260</name>
</gene>
<keyword evidence="2" id="KW-1185">Reference proteome</keyword>
<name>A0A4Z2GY52_9TELE</name>
<dbReference type="AlphaFoldDB" id="A0A4Z2GY52"/>
<dbReference type="EMBL" id="SRLO01000376">
    <property type="protein sequence ID" value="TNN58538.1"/>
    <property type="molecule type" value="Genomic_DNA"/>
</dbReference>
<evidence type="ECO:0000313" key="2">
    <source>
        <dbReference type="Proteomes" id="UP000314294"/>
    </source>
</evidence>
<comment type="caution">
    <text evidence="1">The sequence shown here is derived from an EMBL/GenBank/DDBJ whole genome shotgun (WGS) entry which is preliminary data.</text>
</comment>
<protein>
    <submittedName>
        <fullName evidence="1">Uncharacterized protein</fullName>
    </submittedName>
</protein>